<keyword evidence="3" id="KW-0460">Magnesium</keyword>
<dbReference type="Gene3D" id="3.40.50.1000">
    <property type="entry name" value="HAD superfamily/HAD-like"/>
    <property type="match status" value="1"/>
</dbReference>
<evidence type="ECO:0000313" key="5">
    <source>
        <dbReference type="Proteomes" id="UP000431901"/>
    </source>
</evidence>
<dbReference type="AlphaFoldDB" id="A0A6I4W881"/>
<gene>
    <name evidence="4" type="ORF">GQ466_17590</name>
</gene>
<evidence type="ECO:0000256" key="1">
    <source>
        <dbReference type="ARBA" id="ARBA00001946"/>
    </source>
</evidence>
<dbReference type="Pfam" id="PF00702">
    <property type="entry name" value="Hydrolase"/>
    <property type="match status" value="1"/>
</dbReference>
<dbReference type="SFLD" id="SFLDG01129">
    <property type="entry name" value="C1.5:_HAD__Beta-PGM__Phosphata"/>
    <property type="match status" value="1"/>
</dbReference>
<evidence type="ECO:0000256" key="3">
    <source>
        <dbReference type="ARBA" id="ARBA00022842"/>
    </source>
</evidence>
<keyword evidence="5" id="KW-1185">Reference proteome</keyword>
<evidence type="ECO:0000256" key="2">
    <source>
        <dbReference type="ARBA" id="ARBA00022801"/>
    </source>
</evidence>
<dbReference type="PANTHER" id="PTHR46470">
    <property type="entry name" value="N-ACYLNEURAMINATE-9-PHOSPHATASE"/>
    <property type="match status" value="1"/>
</dbReference>
<dbReference type="Proteomes" id="UP000431901">
    <property type="component" value="Unassembled WGS sequence"/>
</dbReference>
<reference evidence="4 5" key="1">
    <citation type="submission" date="2019-12" db="EMBL/GenBank/DDBJ databases">
        <title>Nocardia macrotermitis sp. nov. and Nocardia aurantia sp. nov., isolated from the gut of the fungus growing-termite Macrotermes natalensis.</title>
        <authorList>
            <person name="Christine B."/>
            <person name="Rene B."/>
        </authorList>
    </citation>
    <scope>NUCLEOTIDE SEQUENCE [LARGE SCALE GENOMIC DNA]</scope>
    <source>
        <strain evidence="4 5">DSM 102126</strain>
    </source>
</reference>
<dbReference type="InterPro" id="IPR006439">
    <property type="entry name" value="HAD-SF_hydro_IA"/>
</dbReference>
<dbReference type="NCBIfam" id="TIGR01549">
    <property type="entry name" value="HAD-SF-IA-v1"/>
    <property type="match status" value="1"/>
</dbReference>
<dbReference type="SUPFAM" id="SSF56784">
    <property type="entry name" value="HAD-like"/>
    <property type="match status" value="1"/>
</dbReference>
<organism evidence="4 5">
    <name type="scientific">Actinomadura rayongensis</name>
    <dbReference type="NCBI Taxonomy" id="1429076"/>
    <lineage>
        <taxon>Bacteria</taxon>
        <taxon>Bacillati</taxon>
        <taxon>Actinomycetota</taxon>
        <taxon>Actinomycetes</taxon>
        <taxon>Streptosporangiales</taxon>
        <taxon>Thermomonosporaceae</taxon>
        <taxon>Actinomadura</taxon>
    </lineage>
</organism>
<dbReference type="InterPro" id="IPR023214">
    <property type="entry name" value="HAD_sf"/>
</dbReference>
<dbReference type="PANTHER" id="PTHR46470:SF4">
    <property type="entry name" value="5-AMINO-6-(5-PHOSPHO-D-RIBITYLAMINO)URACIL PHOSPHATASE YIGB"/>
    <property type="match status" value="1"/>
</dbReference>
<name>A0A6I4W881_9ACTN</name>
<protein>
    <submittedName>
        <fullName evidence="4">HAD-IA family hydrolase</fullName>
    </submittedName>
</protein>
<proteinExistence type="predicted"/>
<dbReference type="InterPro" id="IPR036412">
    <property type="entry name" value="HAD-like_sf"/>
</dbReference>
<dbReference type="GO" id="GO:0016787">
    <property type="term" value="F:hydrolase activity"/>
    <property type="evidence" value="ECO:0007669"/>
    <property type="project" value="UniProtKB-KW"/>
</dbReference>
<dbReference type="EMBL" id="WUTW01000003">
    <property type="protein sequence ID" value="MXQ65838.1"/>
    <property type="molecule type" value="Genomic_DNA"/>
</dbReference>
<sequence length="221" mass="23031">MLFDLDGTLLDHDGAAAEAVTAAFPDISPDVLVPRWVELTDVAVDRYLAGELTFAEQRRFRITALAADLGLGAWDDARADAWIAAYVARYQAAWRPFPDAAPALVALAGLRVGVVTNGDAGQQRAKVAALGLDLPYVLTSAEAGCAKPAARIFTTACAALGLAPGRVAYVGDRLDVDARGSAAAGLRGVWLDRSGFGPDVSDVPRVTTLTDAVALLTRPSG</sequence>
<keyword evidence="2 4" id="KW-0378">Hydrolase</keyword>
<dbReference type="GO" id="GO:0044281">
    <property type="term" value="P:small molecule metabolic process"/>
    <property type="evidence" value="ECO:0007669"/>
    <property type="project" value="UniProtKB-ARBA"/>
</dbReference>
<dbReference type="InterPro" id="IPR051400">
    <property type="entry name" value="HAD-like_hydrolase"/>
</dbReference>
<evidence type="ECO:0000313" key="4">
    <source>
        <dbReference type="EMBL" id="MXQ65838.1"/>
    </source>
</evidence>
<comment type="cofactor">
    <cofactor evidence="1">
        <name>Mg(2+)</name>
        <dbReference type="ChEBI" id="CHEBI:18420"/>
    </cofactor>
</comment>
<dbReference type="SFLD" id="SFLDS00003">
    <property type="entry name" value="Haloacid_Dehalogenase"/>
    <property type="match status" value="1"/>
</dbReference>
<comment type="caution">
    <text evidence="4">The sequence shown here is derived from an EMBL/GenBank/DDBJ whole genome shotgun (WGS) entry which is preliminary data.</text>
</comment>
<accession>A0A6I4W881</accession>
<dbReference type="Gene3D" id="1.20.120.1600">
    <property type="match status" value="1"/>
</dbReference>
<dbReference type="OrthoDB" id="3680851at2"/>